<dbReference type="OrthoDB" id="9787476at2"/>
<accession>A0A1M5ZUD4</accession>
<dbReference type="SUPFAM" id="SSF55811">
    <property type="entry name" value="Nudix"/>
    <property type="match status" value="1"/>
</dbReference>
<dbReference type="InterPro" id="IPR015797">
    <property type="entry name" value="NUDIX_hydrolase-like_dom_sf"/>
</dbReference>
<name>A0A1M5ZUD4_BUTFI</name>
<evidence type="ECO:0000313" key="3">
    <source>
        <dbReference type="Proteomes" id="UP000184278"/>
    </source>
</evidence>
<sequence length="152" mass="17559">MVKFTWFKDSVPKQLPVKQVYGIAFSADNRVVLRIEDGKYKLTGGKPENTESFEETLKREYIEELNIELEDIHYLGYLLVEENSDKYAQVRMIAKIKDIYDSHVDPATGKIYGRELVAVNGIKDHLNYSDHAGNEMIDDAIQLAKDKDLLRY</sequence>
<dbReference type="STRING" id="1121131.SAMN02745229_02700"/>
<dbReference type="EMBL" id="FQXK01000023">
    <property type="protein sequence ID" value="SHI27881.1"/>
    <property type="molecule type" value="Genomic_DNA"/>
</dbReference>
<organism evidence="2 3">
    <name type="scientific">Butyrivibrio fibrisolvens DSM 3071</name>
    <dbReference type="NCBI Taxonomy" id="1121131"/>
    <lineage>
        <taxon>Bacteria</taxon>
        <taxon>Bacillati</taxon>
        <taxon>Bacillota</taxon>
        <taxon>Clostridia</taxon>
        <taxon>Lachnospirales</taxon>
        <taxon>Lachnospiraceae</taxon>
        <taxon>Butyrivibrio</taxon>
    </lineage>
</organism>
<dbReference type="Gene3D" id="3.90.79.10">
    <property type="entry name" value="Nucleoside Triphosphate Pyrophosphohydrolase"/>
    <property type="match status" value="1"/>
</dbReference>
<evidence type="ECO:0000313" key="2">
    <source>
        <dbReference type="EMBL" id="SHI27881.1"/>
    </source>
</evidence>
<dbReference type="RefSeq" id="WP_051212981.1">
    <property type="nucleotide sequence ID" value="NZ_FQXK01000023.1"/>
</dbReference>
<dbReference type="InterPro" id="IPR000086">
    <property type="entry name" value="NUDIX_hydrolase_dom"/>
</dbReference>
<keyword evidence="3" id="KW-1185">Reference proteome</keyword>
<dbReference type="Pfam" id="PF00293">
    <property type="entry name" value="NUDIX"/>
    <property type="match status" value="1"/>
</dbReference>
<protein>
    <submittedName>
        <fullName evidence="2">NUDIX domain-containing protein</fullName>
    </submittedName>
</protein>
<reference evidence="3" key="1">
    <citation type="submission" date="2016-11" db="EMBL/GenBank/DDBJ databases">
        <authorList>
            <person name="Varghese N."/>
            <person name="Submissions S."/>
        </authorList>
    </citation>
    <scope>NUCLEOTIDE SEQUENCE [LARGE SCALE GENOMIC DNA]</scope>
    <source>
        <strain evidence="3">DSM 3071</strain>
    </source>
</reference>
<feature type="domain" description="Nudix hydrolase" evidence="1">
    <location>
        <begin position="35"/>
        <end position="85"/>
    </location>
</feature>
<proteinExistence type="predicted"/>
<dbReference type="Proteomes" id="UP000184278">
    <property type="component" value="Unassembled WGS sequence"/>
</dbReference>
<gene>
    <name evidence="2" type="ORF">SAMN02745229_02700</name>
</gene>
<dbReference type="GeneID" id="89510923"/>
<dbReference type="AlphaFoldDB" id="A0A1M5ZUD4"/>
<evidence type="ECO:0000259" key="1">
    <source>
        <dbReference type="Pfam" id="PF00293"/>
    </source>
</evidence>